<feature type="compositionally biased region" description="Basic and acidic residues" evidence="1">
    <location>
        <begin position="1"/>
        <end position="12"/>
    </location>
</feature>
<dbReference type="AlphaFoldDB" id="A0A7J0DTR3"/>
<proteinExistence type="predicted"/>
<sequence>MRESETFQEGRRPRPHSRRRRRRHPHSRGGQGRRGVREDRGCSRPSVCSQPSLTAHLCREHRSLDLVWAVDLGGSVFEFGAGIPGPR</sequence>
<feature type="compositionally biased region" description="Basic residues" evidence="1">
    <location>
        <begin position="13"/>
        <end position="27"/>
    </location>
</feature>
<dbReference type="EMBL" id="BJWL01000377">
    <property type="protein sequence ID" value="GFS41486.1"/>
    <property type="molecule type" value="Genomic_DNA"/>
</dbReference>
<accession>A0A7J0DTR3</accession>
<reference evidence="3" key="1">
    <citation type="submission" date="2019-07" db="EMBL/GenBank/DDBJ databases">
        <title>De Novo Assembly of kiwifruit Actinidia rufa.</title>
        <authorList>
            <person name="Sugita-Konishi S."/>
            <person name="Sato K."/>
            <person name="Mori E."/>
            <person name="Abe Y."/>
            <person name="Kisaki G."/>
            <person name="Hamano K."/>
            <person name="Suezawa K."/>
            <person name="Otani M."/>
            <person name="Fukuda T."/>
            <person name="Manabe T."/>
            <person name="Gomi K."/>
            <person name="Tabuchi M."/>
            <person name="Akimitsu K."/>
            <person name="Kataoka I."/>
        </authorList>
    </citation>
    <scope>NUCLEOTIDE SEQUENCE [LARGE SCALE GENOMIC DNA]</scope>
    <source>
        <strain evidence="3">cv. Fuchu</strain>
    </source>
</reference>
<name>A0A7J0DTR3_9ERIC</name>
<dbReference type="Proteomes" id="UP000585474">
    <property type="component" value="Unassembled WGS sequence"/>
</dbReference>
<organism evidence="2 3">
    <name type="scientific">Actinidia rufa</name>
    <dbReference type="NCBI Taxonomy" id="165716"/>
    <lineage>
        <taxon>Eukaryota</taxon>
        <taxon>Viridiplantae</taxon>
        <taxon>Streptophyta</taxon>
        <taxon>Embryophyta</taxon>
        <taxon>Tracheophyta</taxon>
        <taxon>Spermatophyta</taxon>
        <taxon>Magnoliopsida</taxon>
        <taxon>eudicotyledons</taxon>
        <taxon>Gunneridae</taxon>
        <taxon>Pentapetalae</taxon>
        <taxon>asterids</taxon>
        <taxon>Ericales</taxon>
        <taxon>Actinidiaceae</taxon>
        <taxon>Actinidia</taxon>
    </lineage>
</organism>
<feature type="region of interest" description="Disordered" evidence="1">
    <location>
        <begin position="1"/>
        <end position="49"/>
    </location>
</feature>
<evidence type="ECO:0000313" key="2">
    <source>
        <dbReference type="EMBL" id="GFS41486.1"/>
    </source>
</evidence>
<keyword evidence="3" id="KW-1185">Reference proteome</keyword>
<evidence type="ECO:0000313" key="3">
    <source>
        <dbReference type="Proteomes" id="UP000585474"/>
    </source>
</evidence>
<gene>
    <name evidence="2" type="ORF">Acr_00g0074620</name>
</gene>
<protein>
    <submittedName>
        <fullName evidence="2">Uncharacterized protein</fullName>
    </submittedName>
</protein>
<evidence type="ECO:0000256" key="1">
    <source>
        <dbReference type="SAM" id="MobiDB-lite"/>
    </source>
</evidence>
<comment type="caution">
    <text evidence="2">The sequence shown here is derived from an EMBL/GenBank/DDBJ whole genome shotgun (WGS) entry which is preliminary data.</text>
</comment>